<evidence type="ECO:0000256" key="1">
    <source>
        <dbReference type="SAM" id="MobiDB-lite"/>
    </source>
</evidence>
<dbReference type="OrthoDB" id="3693960at2759"/>
<evidence type="ECO:0000313" key="2">
    <source>
        <dbReference type="EMBL" id="EUN30061.1"/>
    </source>
</evidence>
<evidence type="ECO:0000313" key="3">
    <source>
        <dbReference type="Proteomes" id="UP000054337"/>
    </source>
</evidence>
<protein>
    <submittedName>
        <fullName evidence="2">Uncharacterized protein</fullName>
    </submittedName>
</protein>
<name>W7EPU3_BIPV3</name>
<keyword evidence="3" id="KW-1185">Reference proteome</keyword>
<accession>W7EPU3</accession>
<dbReference type="AlphaFoldDB" id="W7EPU3"/>
<feature type="region of interest" description="Disordered" evidence="1">
    <location>
        <begin position="35"/>
        <end position="57"/>
    </location>
</feature>
<dbReference type="HOGENOM" id="CLU_1651848_0_0_1"/>
<dbReference type="Proteomes" id="UP000054337">
    <property type="component" value="Unassembled WGS sequence"/>
</dbReference>
<dbReference type="EMBL" id="KI968708">
    <property type="protein sequence ID" value="EUN30061.1"/>
    <property type="molecule type" value="Genomic_DNA"/>
</dbReference>
<gene>
    <name evidence="2" type="ORF">COCVIDRAFT_24092</name>
</gene>
<sequence>MSRRATPTDELFPAYPPVVALTKAAQPTFFQREMTESTAKKCHSSTKDLPVPKTKVQPKLRDIPTSDLYFSDHPLSNYIVQQVRDKTFDGTNHRDLPPNEVDVLALNEIAVSEGEGFFFFLPNRSSWSRQTYEPRSRGPTAENMRYHESFSVIVISLTSI</sequence>
<dbReference type="RefSeq" id="XP_014559608.1">
    <property type="nucleotide sequence ID" value="XM_014704122.1"/>
</dbReference>
<organism evidence="2 3">
    <name type="scientific">Bipolaris victoriae (strain FI3)</name>
    <name type="common">Victoria blight of oats agent</name>
    <name type="synonym">Cochliobolus victoriae</name>
    <dbReference type="NCBI Taxonomy" id="930091"/>
    <lineage>
        <taxon>Eukaryota</taxon>
        <taxon>Fungi</taxon>
        <taxon>Dikarya</taxon>
        <taxon>Ascomycota</taxon>
        <taxon>Pezizomycotina</taxon>
        <taxon>Dothideomycetes</taxon>
        <taxon>Pleosporomycetidae</taxon>
        <taxon>Pleosporales</taxon>
        <taxon>Pleosporineae</taxon>
        <taxon>Pleosporaceae</taxon>
        <taxon>Bipolaris</taxon>
    </lineage>
</organism>
<dbReference type="GeneID" id="26253237"/>
<proteinExistence type="predicted"/>
<reference evidence="2 3" key="1">
    <citation type="journal article" date="2013" name="PLoS Genet.">
        <title>Comparative genome structure, secondary metabolite, and effector coding capacity across Cochliobolus pathogens.</title>
        <authorList>
            <person name="Condon B.J."/>
            <person name="Leng Y."/>
            <person name="Wu D."/>
            <person name="Bushley K.E."/>
            <person name="Ohm R.A."/>
            <person name="Otillar R."/>
            <person name="Martin J."/>
            <person name="Schackwitz W."/>
            <person name="Grimwood J."/>
            <person name="MohdZainudin N."/>
            <person name="Xue C."/>
            <person name="Wang R."/>
            <person name="Manning V.A."/>
            <person name="Dhillon B."/>
            <person name="Tu Z.J."/>
            <person name="Steffenson B.J."/>
            <person name="Salamov A."/>
            <person name="Sun H."/>
            <person name="Lowry S."/>
            <person name="LaButti K."/>
            <person name="Han J."/>
            <person name="Copeland A."/>
            <person name="Lindquist E."/>
            <person name="Barry K."/>
            <person name="Schmutz J."/>
            <person name="Baker S.E."/>
            <person name="Ciuffetti L.M."/>
            <person name="Grigoriev I.V."/>
            <person name="Zhong S."/>
            <person name="Turgeon B.G."/>
        </authorList>
    </citation>
    <scope>NUCLEOTIDE SEQUENCE [LARGE SCALE GENOMIC DNA]</scope>
    <source>
        <strain evidence="2 3">FI3</strain>
    </source>
</reference>